<dbReference type="PANTHER" id="PTHR46500:SF1">
    <property type="entry name" value="CILIA- AND FLAGELLA-ASSOCIATED PROTEIN 221"/>
    <property type="match status" value="1"/>
</dbReference>
<evidence type="ECO:0000313" key="3">
    <source>
        <dbReference type="Proteomes" id="UP000291020"/>
    </source>
</evidence>
<evidence type="ECO:0000313" key="2">
    <source>
        <dbReference type="Ensembl" id="ENSGAGP00000035267.1"/>
    </source>
</evidence>
<evidence type="ECO:0000256" key="1">
    <source>
        <dbReference type="SAM" id="MobiDB-lite"/>
    </source>
</evidence>
<reference evidence="2" key="3">
    <citation type="submission" date="2025-09" db="UniProtKB">
        <authorList>
            <consortium name="Ensembl"/>
        </authorList>
    </citation>
    <scope>IDENTIFICATION</scope>
</reference>
<dbReference type="Ensembl" id="ENSGAGT00000039930.1">
    <property type="protein sequence ID" value="ENSGAGP00000035267.1"/>
    <property type="gene ID" value="ENSGAGG00000025065.1"/>
</dbReference>
<dbReference type="GO" id="GO:0044458">
    <property type="term" value="P:motile cilium assembly"/>
    <property type="evidence" value="ECO:0007669"/>
    <property type="project" value="TreeGrafter"/>
</dbReference>
<dbReference type="GO" id="GO:0003341">
    <property type="term" value="P:cilium movement"/>
    <property type="evidence" value="ECO:0007669"/>
    <property type="project" value="InterPro"/>
</dbReference>
<reference evidence="3" key="1">
    <citation type="journal article" date="2017" name="PLoS ONE">
        <title>The Agassiz's desert tortoise genome provides a resource for the conservation of a threatened species.</title>
        <authorList>
            <person name="Tollis M."/>
            <person name="DeNardo D.F."/>
            <person name="Cornelius J.A."/>
            <person name="Dolby G.A."/>
            <person name="Edwards T."/>
            <person name="Henen B.T."/>
            <person name="Karl A.E."/>
            <person name="Murphy R.W."/>
            <person name="Kusumi K."/>
        </authorList>
    </citation>
    <scope>NUCLEOTIDE SEQUENCE [LARGE SCALE GENOMIC DNA]</scope>
</reference>
<proteinExistence type="predicted"/>
<dbReference type="STRING" id="38772.ENSGAGP00000035267"/>
<accession>A0A452J4A1</accession>
<organism evidence="2 3">
    <name type="scientific">Gopherus agassizii</name>
    <name type="common">Agassiz's desert tortoise</name>
    <dbReference type="NCBI Taxonomy" id="38772"/>
    <lineage>
        <taxon>Eukaryota</taxon>
        <taxon>Metazoa</taxon>
        <taxon>Chordata</taxon>
        <taxon>Craniata</taxon>
        <taxon>Vertebrata</taxon>
        <taxon>Euteleostomi</taxon>
        <taxon>Archelosauria</taxon>
        <taxon>Testudinata</taxon>
        <taxon>Testudines</taxon>
        <taxon>Cryptodira</taxon>
        <taxon>Durocryptodira</taxon>
        <taxon>Testudinoidea</taxon>
        <taxon>Testudinidae</taxon>
        <taxon>Gopherus</taxon>
    </lineage>
</organism>
<sequence length="886" mass="101481">MEVVQSAPLEFSHAEKSFKKVPTILLDNLVKEPQKGNSVPNHLLESKIYAKLLRNKVIQAKPAVLHYGGYEIEKHHQQILNLVNISGNVINLHIIPPQTKYFHIKYNKTHRLVPGLSFAVTVDFCPDEWRYYYDCIRIHCPGDDTLLVPIHGYPAVNVVEFPSFISLSDVSLGQSKEYVIPLQCSCPIEFEFHIDYIQPHKAFTIQPVSGIIPASGKMDVVVKYAPFEYGTAQMKMQLWIAQFNSKPYVCVFTGTSTPHVGLIKEEFKTHKTLSEKKTVSLGKQVVRRKDHLKHPQSSQIQKVKEIEYHNLRFPADLSNPYAVATVLIQEPGKLKIKHLKEVLYQGNEGAKTRQMKEAVFELKVKQDIQEEAANQLKWQVHTGKDPVSMKFKREVIEERQQEDEQYKIERGDPIIEREFQRNKVEVSFRRCIRAVEQCPSVQPKFDLLLNDPWANRHRILRRFQQAARRVLIQWRLNRVLLLFRGLERDVKEHSDEESSVSENSSLKIISSTATGEEHKSVAFNLSVDRILPFRFPTYHPPQWSDELAPDGLGPVPVKSLDMKVKHIHPFYDLKVPQHFTVMGYQPFCTHYASTSYKPQNLSRPLKQGAKDELISIVTSPKPQLSPPLPQEDLHEHPGEKSLERATSLLNLAAPKALLQAPDSHSLRIFNPTPGLYVCMQPLDYSETNIEYHLCPHPKYRFTKEYPTGSSIPITQKKFLHHKEVIRGVTYWRRFPSVVYSALSNAPTLASTVMHHCSDPYNLDMLPTEVPPMLDDLPERDKENIIGCETEAELKVVLTPDMLKAEFPQIESGEEVKSKPLREGSDTPLDVKLASSNIVDTSSPLSGDPRDHLDWYLQSQNSKLRGRLQGHMEKMKQKALNKTLILE</sequence>
<protein>
    <submittedName>
        <fullName evidence="2">Uncharacterized protein</fullName>
    </submittedName>
</protein>
<dbReference type="InterPro" id="IPR013783">
    <property type="entry name" value="Ig-like_fold"/>
</dbReference>
<dbReference type="Gene3D" id="2.60.40.10">
    <property type="entry name" value="Immunoglobulins"/>
    <property type="match status" value="1"/>
</dbReference>
<dbReference type="PANTHER" id="PTHR46500">
    <property type="entry name" value="CILIA- AND FLAGELLA-ASSOCIATED PROTEIN 221"/>
    <property type="match status" value="1"/>
</dbReference>
<name>A0A452J4A1_9SAUR</name>
<dbReference type="Proteomes" id="UP000291020">
    <property type="component" value="Unassembled WGS sequence"/>
</dbReference>
<dbReference type="InterPro" id="IPR029676">
    <property type="entry name" value="CFAP221"/>
</dbReference>
<keyword evidence="3" id="KW-1185">Reference proteome</keyword>
<dbReference type="AlphaFoldDB" id="A0A452J4A1"/>
<dbReference type="GO" id="GO:0097729">
    <property type="term" value="C:9+2 motile cilium"/>
    <property type="evidence" value="ECO:0007669"/>
    <property type="project" value="TreeGrafter"/>
</dbReference>
<feature type="region of interest" description="Disordered" evidence="1">
    <location>
        <begin position="619"/>
        <end position="639"/>
    </location>
</feature>
<reference evidence="2" key="2">
    <citation type="submission" date="2025-08" db="UniProtKB">
        <authorList>
            <consortium name="Ensembl"/>
        </authorList>
    </citation>
    <scope>IDENTIFICATION</scope>
</reference>